<feature type="compositionally biased region" description="Pro residues" evidence="1">
    <location>
        <begin position="1"/>
        <end position="16"/>
    </location>
</feature>
<proteinExistence type="predicted"/>
<feature type="compositionally biased region" description="Polar residues" evidence="1">
    <location>
        <begin position="17"/>
        <end position="41"/>
    </location>
</feature>
<accession>A8N9N4</accession>
<name>A8N9N4_COPC7</name>
<evidence type="ECO:0000313" key="2">
    <source>
        <dbReference type="EMBL" id="EAU90267.2"/>
    </source>
</evidence>
<dbReference type="AlphaFoldDB" id="A8N9N4"/>
<sequence>MAPVPPSGSQPQPPPTQNATRGDRCNSTSSGEENMQMMNQSIPPPASMELESLSGDGTHYQALVYLKSQAPFDNWLQHHSDFASGGVQVLIRPDFT</sequence>
<comment type="caution">
    <text evidence="2">The sequence shown here is derived from an EMBL/GenBank/DDBJ whole genome shotgun (WGS) entry which is preliminary data.</text>
</comment>
<evidence type="ECO:0000313" key="3">
    <source>
        <dbReference type="Proteomes" id="UP000001861"/>
    </source>
</evidence>
<dbReference type="HOGENOM" id="CLU_2359651_0_0_1"/>
<gene>
    <name evidence="2" type="ORF">CC1G_12902</name>
</gene>
<protein>
    <submittedName>
        <fullName evidence="2">Uncharacterized protein</fullName>
    </submittedName>
</protein>
<dbReference type="Proteomes" id="UP000001861">
    <property type="component" value="Unassembled WGS sequence"/>
</dbReference>
<dbReference type="KEGG" id="cci:CC1G_12902"/>
<dbReference type="GeneID" id="6008025"/>
<organism evidence="2 3">
    <name type="scientific">Coprinopsis cinerea (strain Okayama-7 / 130 / ATCC MYA-4618 / FGSC 9003)</name>
    <name type="common">Inky cap fungus</name>
    <name type="synonym">Hormographiella aspergillata</name>
    <dbReference type="NCBI Taxonomy" id="240176"/>
    <lineage>
        <taxon>Eukaryota</taxon>
        <taxon>Fungi</taxon>
        <taxon>Dikarya</taxon>
        <taxon>Basidiomycota</taxon>
        <taxon>Agaricomycotina</taxon>
        <taxon>Agaricomycetes</taxon>
        <taxon>Agaricomycetidae</taxon>
        <taxon>Agaricales</taxon>
        <taxon>Agaricineae</taxon>
        <taxon>Psathyrellaceae</taxon>
        <taxon>Coprinopsis</taxon>
    </lineage>
</organism>
<reference evidence="2 3" key="1">
    <citation type="journal article" date="2010" name="Proc. Natl. Acad. Sci. U.S.A.">
        <title>Insights into evolution of multicellular fungi from the assembled chromosomes of the mushroom Coprinopsis cinerea (Coprinus cinereus).</title>
        <authorList>
            <person name="Stajich J.E."/>
            <person name="Wilke S.K."/>
            <person name="Ahren D."/>
            <person name="Au C.H."/>
            <person name="Birren B.W."/>
            <person name="Borodovsky M."/>
            <person name="Burns C."/>
            <person name="Canback B."/>
            <person name="Casselton L.A."/>
            <person name="Cheng C.K."/>
            <person name="Deng J."/>
            <person name="Dietrich F.S."/>
            <person name="Fargo D.C."/>
            <person name="Farman M.L."/>
            <person name="Gathman A.C."/>
            <person name="Goldberg J."/>
            <person name="Guigo R."/>
            <person name="Hoegger P.J."/>
            <person name="Hooker J.B."/>
            <person name="Huggins A."/>
            <person name="James T.Y."/>
            <person name="Kamada T."/>
            <person name="Kilaru S."/>
            <person name="Kodira C."/>
            <person name="Kues U."/>
            <person name="Kupfer D."/>
            <person name="Kwan H.S."/>
            <person name="Lomsadze A."/>
            <person name="Li W."/>
            <person name="Lilly W.W."/>
            <person name="Ma L.J."/>
            <person name="Mackey A.J."/>
            <person name="Manning G."/>
            <person name="Martin F."/>
            <person name="Muraguchi H."/>
            <person name="Natvig D.O."/>
            <person name="Palmerini H."/>
            <person name="Ramesh M.A."/>
            <person name="Rehmeyer C.J."/>
            <person name="Roe B.A."/>
            <person name="Shenoy N."/>
            <person name="Stanke M."/>
            <person name="Ter-Hovhannisyan V."/>
            <person name="Tunlid A."/>
            <person name="Velagapudi R."/>
            <person name="Vision T.J."/>
            <person name="Zeng Q."/>
            <person name="Zolan M.E."/>
            <person name="Pukkila P.J."/>
        </authorList>
    </citation>
    <scope>NUCLEOTIDE SEQUENCE [LARGE SCALE GENOMIC DNA]</scope>
    <source>
        <strain evidence="3">Okayama-7 / 130 / ATCC MYA-4618 / FGSC 9003</strain>
    </source>
</reference>
<dbReference type="EMBL" id="AACS02000007">
    <property type="protein sequence ID" value="EAU90267.2"/>
    <property type="molecule type" value="Genomic_DNA"/>
</dbReference>
<dbReference type="InParanoid" id="A8N9N4"/>
<dbReference type="RefSeq" id="XP_001831540.2">
    <property type="nucleotide sequence ID" value="XM_001831488.2"/>
</dbReference>
<evidence type="ECO:0000256" key="1">
    <source>
        <dbReference type="SAM" id="MobiDB-lite"/>
    </source>
</evidence>
<feature type="region of interest" description="Disordered" evidence="1">
    <location>
        <begin position="1"/>
        <end position="47"/>
    </location>
</feature>
<dbReference type="VEuPathDB" id="FungiDB:CC1G_12902"/>
<keyword evidence="3" id="KW-1185">Reference proteome</keyword>